<dbReference type="PANTHER" id="PTHR24169">
    <property type="entry name" value="NUCLEAR FACTOR NF-KAPPA-B PROTEIN"/>
    <property type="match status" value="1"/>
</dbReference>
<feature type="repeat" description="ANK" evidence="8">
    <location>
        <begin position="549"/>
        <end position="581"/>
    </location>
</feature>
<dbReference type="SMART" id="SM00429">
    <property type="entry name" value="IPT"/>
    <property type="match status" value="1"/>
</dbReference>
<dbReference type="InterPro" id="IPR037059">
    <property type="entry name" value="RHD_DNA_bind_dom_sf"/>
</dbReference>
<dbReference type="InterPro" id="IPR008967">
    <property type="entry name" value="p53-like_TF_DNA-bd_sf"/>
</dbReference>
<dbReference type="Pfam" id="PF00023">
    <property type="entry name" value="Ank"/>
    <property type="match status" value="3"/>
</dbReference>
<comment type="subcellular location">
    <subcellularLocation>
        <location evidence="1">Nucleus</location>
    </subcellularLocation>
</comment>
<reference evidence="11 12" key="1">
    <citation type="submission" date="2022-05" db="EMBL/GenBank/DDBJ databases">
        <authorList>
            <consortium name="Genoscope - CEA"/>
            <person name="William W."/>
        </authorList>
    </citation>
    <scope>NUCLEOTIDE SEQUENCE [LARGE SCALE GENOMIC DNA]</scope>
</reference>
<keyword evidence="6" id="KW-0804">Transcription</keyword>
<evidence type="ECO:0000256" key="7">
    <source>
        <dbReference type="ARBA" id="ARBA00023242"/>
    </source>
</evidence>
<dbReference type="InterPro" id="IPR011539">
    <property type="entry name" value="RHD_DNA_bind_dom"/>
</dbReference>
<keyword evidence="2" id="KW-0805">Transcription regulation</keyword>
<evidence type="ECO:0000256" key="6">
    <source>
        <dbReference type="ARBA" id="ARBA00023163"/>
    </source>
</evidence>
<dbReference type="SUPFAM" id="SSF47986">
    <property type="entry name" value="DEATH domain"/>
    <property type="match status" value="1"/>
</dbReference>
<dbReference type="Pfam" id="PF00531">
    <property type="entry name" value="Death"/>
    <property type="match status" value="1"/>
</dbReference>
<dbReference type="Pfam" id="PF12796">
    <property type="entry name" value="Ank_2"/>
    <property type="match status" value="1"/>
</dbReference>
<keyword evidence="4" id="KW-0238">DNA-binding</keyword>
<dbReference type="Proteomes" id="UP001159405">
    <property type="component" value="Unassembled WGS sequence"/>
</dbReference>
<feature type="region of interest" description="Disordered" evidence="9">
    <location>
        <begin position="433"/>
        <end position="464"/>
    </location>
</feature>
<keyword evidence="7" id="KW-0539">Nucleus</keyword>
<evidence type="ECO:0000256" key="8">
    <source>
        <dbReference type="PROSITE-ProRule" id="PRU00023"/>
    </source>
</evidence>
<dbReference type="InterPro" id="IPR014756">
    <property type="entry name" value="Ig_E-set"/>
</dbReference>
<feature type="repeat" description="ANK" evidence="8">
    <location>
        <begin position="686"/>
        <end position="718"/>
    </location>
</feature>
<proteinExistence type="predicted"/>
<dbReference type="SUPFAM" id="SSF49417">
    <property type="entry name" value="p53-like transcription factors"/>
    <property type="match status" value="1"/>
</dbReference>
<dbReference type="CDD" id="cd01177">
    <property type="entry name" value="IPT_NFkappaB"/>
    <property type="match status" value="1"/>
</dbReference>
<dbReference type="InterPro" id="IPR000488">
    <property type="entry name" value="Death_dom"/>
</dbReference>
<dbReference type="Gene3D" id="2.60.40.340">
    <property type="entry name" value="Rel homology domain (RHD), DNA-binding domain"/>
    <property type="match status" value="1"/>
</dbReference>
<dbReference type="Gene3D" id="2.60.40.10">
    <property type="entry name" value="Immunoglobulins"/>
    <property type="match status" value="1"/>
</dbReference>
<dbReference type="InterPro" id="IPR036770">
    <property type="entry name" value="Ankyrin_rpt-contain_sf"/>
</dbReference>
<dbReference type="PROSITE" id="PS50254">
    <property type="entry name" value="REL_2"/>
    <property type="match status" value="1"/>
</dbReference>
<dbReference type="PROSITE" id="PS50297">
    <property type="entry name" value="ANK_REP_REGION"/>
    <property type="match status" value="5"/>
</dbReference>
<feature type="repeat" description="ANK" evidence="8">
    <location>
        <begin position="511"/>
        <end position="533"/>
    </location>
</feature>
<accession>A0ABN8P7B2</accession>
<dbReference type="Pfam" id="PF16179">
    <property type="entry name" value="RHD_dimer"/>
    <property type="match status" value="1"/>
</dbReference>
<dbReference type="PANTHER" id="PTHR24169:SF25">
    <property type="entry name" value="DORSAL-RELATED IMMUNITY FACTOR DIF-RELATED"/>
    <property type="match status" value="1"/>
</dbReference>
<dbReference type="InterPro" id="IPR000451">
    <property type="entry name" value="NFkB/Dor"/>
</dbReference>
<evidence type="ECO:0000256" key="5">
    <source>
        <dbReference type="ARBA" id="ARBA00023159"/>
    </source>
</evidence>
<keyword evidence="5" id="KW-0010">Activator</keyword>
<dbReference type="InterPro" id="IPR033926">
    <property type="entry name" value="IPT_NFkappaB"/>
</dbReference>
<evidence type="ECO:0000259" key="10">
    <source>
        <dbReference type="PROSITE" id="PS50254"/>
    </source>
</evidence>
<dbReference type="Pfam" id="PF00554">
    <property type="entry name" value="RHD_DNA_bind"/>
    <property type="match status" value="1"/>
</dbReference>
<name>A0ABN8P7B2_9CNID</name>
<dbReference type="Gene3D" id="1.25.40.20">
    <property type="entry name" value="Ankyrin repeat-containing domain"/>
    <property type="match status" value="1"/>
</dbReference>
<feature type="repeat" description="ANK" evidence="8">
    <location>
        <begin position="618"/>
        <end position="650"/>
    </location>
</feature>
<dbReference type="Gene3D" id="1.10.533.10">
    <property type="entry name" value="Death Domain, Fas"/>
    <property type="match status" value="1"/>
</dbReference>
<keyword evidence="12" id="KW-1185">Reference proteome</keyword>
<sequence>MATNSERQIGETLTDSLLIDILTPGYLPDVSALQVPPAAYQGPYLEILEQPKQRGFRFRYPCEGPSHGGLPGQYSEKGKKSYPSVQLSNYHGPARVVVSLVTIDEPYMPHAHSLIGKNSNDGVVTVQIGPEHGMTASFPNLGIQHVTRKSVSKVLMDRYLKLQTLHTATLNALSVDSKGFNADTAMRDQGLADGDLSEFNKNVAEAIAEEESRKVRQMVEEQKTNMNLSAVRLCFQAYLPDETGCFTKALPPCISDPVYDSKAPSASNLKICRMDRNSGCVTGNDEVYLLCDKVQKDDIEVVFYETDPNTGKRSWEAHGVFSPTDVHRQVAIVFKTPAYWNVATENPVKVHLELRRKSDQETSEPVEFTYQPQMFDKEQIGAKRRKKIPHFSDYFPGGGGGPPSVGGAGGGGGFAGFAGFGLFPTFNFMGLQSSNQGDGSGTSQQGQSTSSGQTHMAQQSSRLPESEISLNELAWNLAEKSAAAMRDYATSGDVRYLLAVQRHLTAVQDDNGDTALHLAVINSQQEVMQCLVEVMAGLPETFVNEFNFLRQTPLHLAAITKQPHALDCLLRAGANPRLRDRHGNTVVHIACTYGDGACLKALLNHSAPKTVLNLQNYQGLTPVHLAVLSGSKDALKLLNFAGANLSAQDGTSGKTPLHYAVEQGNLPLAGFLILEGNCDVDASSFDGNTALHLAAGYGLKGQTALLVAAGADTSLQNSDEETAFDLANVAEVQEILDEDEALSTDPSQDISAGVANMKLGQGDLDKLDPYVRRKMAQRLDIPTDANWRELARRLKLGTLERAFEIHTSPTIQVLAEYEAAEGTIKTLSEVLFDMRRGDVLDILEGRHDSGFDSGFGSQSLSFNKSEELTSYGAGISEVSSGSSLRKEKATFDPSRKAGHFRPNRLHQDVF</sequence>
<keyword evidence="3 8" id="KW-0040">ANK repeat</keyword>
<dbReference type="SMART" id="SM00005">
    <property type="entry name" value="DEATH"/>
    <property type="match status" value="1"/>
</dbReference>
<dbReference type="SUPFAM" id="SSF48403">
    <property type="entry name" value="Ankyrin repeat"/>
    <property type="match status" value="1"/>
</dbReference>
<gene>
    <name evidence="11" type="ORF">PLOB_00038425</name>
</gene>
<dbReference type="PROSITE" id="PS01204">
    <property type="entry name" value="REL_1"/>
    <property type="match status" value="1"/>
</dbReference>
<dbReference type="SUPFAM" id="SSF81296">
    <property type="entry name" value="E set domains"/>
    <property type="match status" value="1"/>
</dbReference>
<evidence type="ECO:0000256" key="3">
    <source>
        <dbReference type="ARBA" id="ARBA00023043"/>
    </source>
</evidence>
<evidence type="ECO:0000313" key="11">
    <source>
        <dbReference type="EMBL" id="CAH3136379.1"/>
    </source>
</evidence>
<dbReference type="InterPro" id="IPR011029">
    <property type="entry name" value="DEATH-like_dom_sf"/>
</dbReference>
<dbReference type="EMBL" id="CALNXK010000057">
    <property type="protein sequence ID" value="CAH3136379.1"/>
    <property type="molecule type" value="Genomic_DNA"/>
</dbReference>
<dbReference type="InterPro" id="IPR032397">
    <property type="entry name" value="RHD_dimer"/>
</dbReference>
<organism evidence="11 12">
    <name type="scientific">Porites lobata</name>
    <dbReference type="NCBI Taxonomy" id="104759"/>
    <lineage>
        <taxon>Eukaryota</taxon>
        <taxon>Metazoa</taxon>
        <taxon>Cnidaria</taxon>
        <taxon>Anthozoa</taxon>
        <taxon>Hexacorallia</taxon>
        <taxon>Scleractinia</taxon>
        <taxon>Fungiina</taxon>
        <taxon>Poritidae</taxon>
        <taxon>Porites</taxon>
    </lineage>
</organism>
<dbReference type="PROSITE" id="PS50088">
    <property type="entry name" value="ANK_REPEAT"/>
    <property type="match status" value="5"/>
</dbReference>
<protein>
    <recommendedName>
        <fullName evidence="10">RHD domain-containing protein</fullName>
    </recommendedName>
</protein>
<dbReference type="PRINTS" id="PR00057">
    <property type="entry name" value="NFKBTNSCPFCT"/>
</dbReference>
<feature type="repeat" description="ANK" evidence="8">
    <location>
        <begin position="652"/>
        <end position="685"/>
    </location>
</feature>
<evidence type="ECO:0000256" key="1">
    <source>
        <dbReference type="ARBA" id="ARBA00004123"/>
    </source>
</evidence>
<dbReference type="SMART" id="SM00248">
    <property type="entry name" value="ANK"/>
    <property type="match status" value="6"/>
</dbReference>
<dbReference type="InterPro" id="IPR030492">
    <property type="entry name" value="RHD_CS"/>
</dbReference>
<evidence type="ECO:0000256" key="4">
    <source>
        <dbReference type="ARBA" id="ARBA00023125"/>
    </source>
</evidence>
<dbReference type="InterPro" id="IPR013783">
    <property type="entry name" value="Ig-like_fold"/>
</dbReference>
<evidence type="ECO:0000256" key="2">
    <source>
        <dbReference type="ARBA" id="ARBA00023015"/>
    </source>
</evidence>
<comment type="caution">
    <text evidence="11">The sequence shown here is derived from an EMBL/GenBank/DDBJ whole genome shotgun (WGS) entry which is preliminary data.</text>
</comment>
<evidence type="ECO:0000256" key="9">
    <source>
        <dbReference type="SAM" id="MobiDB-lite"/>
    </source>
</evidence>
<evidence type="ECO:0000313" key="12">
    <source>
        <dbReference type="Proteomes" id="UP001159405"/>
    </source>
</evidence>
<feature type="domain" description="RHD" evidence="10">
    <location>
        <begin position="40"/>
        <end position="265"/>
    </location>
</feature>
<feature type="compositionally biased region" description="Low complexity" evidence="9">
    <location>
        <begin position="433"/>
        <end position="454"/>
    </location>
</feature>
<dbReference type="InterPro" id="IPR002110">
    <property type="entry name" value="Ankyrin_rpt"/>
</dbReference>
<dbReference type="InterPro" id="IPR002909">
    <property type="entry name" value="IPT_dom"/>
</dbReference>